<keyword evidence="2 6" id="KW-0479">Metal-binding</keyword>
<evidence type="ECO:0000259" key="7">
    <source>
        <dbReference type="PROSITE" id="PS51864"/>
    </source>
</evidence>
<dbReference type="Pfam" id="PF01400">
    <property type="entry name" value="Astacin"/>
    <property type="match status" value="1"/>
</dbReference>
<dbReference type="InterPro" id="IPR034035">
    <property type="entry name" value="Astacin-like_dom"/>
</dbReference>
<dbReference type="PANTHER" id="PTHR10127:SF780">
    <property type="entry name" value="METALLOENDOPEPTIDASE"/>
    <property type="match status" value="1"/>
</dbReference>
<evidence type="ECO:0000256" key="4">
    <source>
        <dbReference type="ARBA" id="ARBA00022833"/>
    </source>
</evidence>
<feature type="binding site" evidence="6">
    <location>
        <position position="182"/>
    </location>
    <ligand>
        <name>Zn(2+)</name>
        <dbReference type="ChEBI" id="CHEBI:29105"/>
        <note>catalytic</note>
    </ligand>
</feature>
<dbReference type="InterPro" id="IPR001506">
    <property type="entry name" value="Peptidase_M12A"/>
</dbReference>
<dbReference type="SUPFAM" id="SSF55486">
    <property type="entry name" value="Metalloproteases ('zincins'), catalytic domain"/>
    <property type="match status" value="1"/>
</dbReference>
<dbReference type="GO" id="GO:0004222">
    <property type="term" value="F:metalloendopeptidase activity"/>
    <property type="evidence" value="ECO:0007669"/>
    <property type="project" value="UniProtKB-UniRule"/>
</dbReference>
<dbReference type="InterPro" id="IPR024079">
    <property type="entry name" value="MetalloPept_cat_dom_sf"/>
</dbReference>
<keyword evidence="9" id="KW-1185">Reference proteome</keyword>
<feature type="active site" evidence="6">
    <location>
        <position position="183"/>
    </location>
</feature>
<evidence type="ECO:0000256" key="1">
    <source>
        <dbReference type="ARBA" id="ARBA00022670"/>
    </source>
</evidence>
<sequence>MILVLLLFQNCSSESSIEENAQSNTNDKQTVLAGNSKVELAFPGSAGKLIEIKSNTGKNIILEQKENEYVLSGDILLTPDQVSSWSQAASQTGRTGLSDLSTRWAFCTVYYYINPSLPNQQRVTDAIEHWKSNYPINFVLRTNQANYIEFIPGDGCYSNLGMIGGRQVIGLGPNCTTGNTIHEIGHAVGFFHEQQRTDRDNYIVINYGNIPSNYHSQFQTYVQRNENGYQIGQLDFNSIMMYDSYAFTSNGLPTMTKLDGSTFQSQRSGLSAGDLEMMASMYTCHLPPAPKITAQGPDYMDSSVNIITWNYTGNLANADLDSIIWWYKKINTNGEPYAIGWGASGFFMSVADTGYSDPGLKTSDFEIYFTIKTTAGVKYTSSIYHIMKKGKFKLENAL</sequence>
<evidence type="ECO:0000256" key="3">
    <source>
        <dbReference type="ARBA" id="ARBA00022801"/>
    </source>
</evidence>
<keyword evidence="1 6" id="KW-0645">Protease</keyword>
<dbReference type="GO" id="GO:0006508">
    <property type="term" value="P:proteolysis"/>
    <property type="evidence" value="ECO:0007669"/>
    <property type="project" value="UniProtKB-KW"/>
</dbReference>
<gene>
    <name evidence="8" type="ORF">B0A64_03965</name>
</gene>
<organism evidence="8 9">
    <name type="scientific">Flavobacterium araucananum</name>
    <dbReference type="NCBI Taxonomy" id="946678"/>
    <lineage>
        <taxon>Bacteria</taxon>
        <taxon>Pseudomonadati</taxon>
        <taxon>Bacteroidota</taxon>
        <taxon>Flavobacteriia</taxon>
        <taxon>Flavobacteriales</taxon>
        <taxon>Flavobacteriaceae</taxon>
        <taxon>Flavobacterium</taxon>
    </lineage>
</organism>
<evidence type="ECO:0000256" key="5">
    <source>
        <dbReference type="ARBA" id="ARBA00023049"/>
    </source>
</evidence>
<feature type="domain" description="Peptidase M12A" evidence="7">
    <location>
        <begin position="95"/>
        <end position="285"/>
    </location>
</feature>
<protein>
    <recommendedName>
        <fullName evidence="7">Peptidase M12A domain-containing protein</fullName>
    </recommendedName>
</protein>
<dbReference type="CDD" id="cd04280">
    <property type="entry name" value="ZnMc_astacin_like"/>
    <property type="match status" value="1"/>
</dbReference>
<evidence type="ECO:0000256" key="2">
    <source>
        <dbReference type="ARBA" id="ARBA00022723"/>
    </source>
</evidence>
<keyword evidence="5 6" id="KW-0482">Metalloprotease</keyword>
<feature type="binding site" evidence="6">
    <location>
        <position position="192"/>
    </location>
    <ligand>
        <name>Zn(2+)</name>
        <dbReference type="ChEBI" id="CHEBI:29105"/>
        <note>catalytic</note>
    </ligand>
</feature>
<dbReference type="GO" id="GO:0008270">
    <property type="term" value="F:zinc ion binding"/>
    <property type="evidence" value="ECO:0007669"/>
    <property type="project" value="UniProtKB-UniRule"/>
</dbReference>
<comment type="cofactor">
    <cofactor evidence="6">
        <name>Zn(2+)</name>
        <dbReference type="ChEBI" id="CHEBI:29105"/>
    </cofactor>
    <text evidence="6">Binds 1 zinc ion per subunit.</text>
</comment>
<dbReference type="SMART" id="SM00235">
    <property type="entry name" value="ZnMc"/>
    <property type="match status" value="1"/>
</dbReference>
<comment type="caution">
    <text evidence="8">The sequence shown here is derived from an EMBL/GenBank/DDBJ whole genome shotgun (WGS) entry which is preliminary data.</text>
</comment>
<dbReference type="Proteomes" id="UP000214684">
    <property type="component" value="Unassembled WGS sequence"/>
</dbReference>
<evidence type="ECO:0000313" key="9">
    <source>
        <dbReference type="Proteomes" id="UP000214684"/>
    </source>
</evidence>
<dbReference type="PANTHER" id="PTHR10127">
    <property type="entry name" value="DISCOIDIN, CUB, EGF, LAMININ , AND ZINC METALLOPROTEASE DOMAIN CONTAINING"/>
    <property type="match status" value="1"/>
</dbReference>
<feature type="binding site" evidence="6">
    <location>
        <position position="186"/>
    </location>
    <ligand>
        <name>Zn(2+)</name>
        <dbReference type="ChEBI" id="CHEBI:29105"/>
        <note>catalytic</note>
    </ligand>
</feature>
<keyword evidence="4 6" id="KW-0862">Zinc</keyword>
<keyword evidence="3 6" id="KW-0378">Hydrolase</keyword>
<comment type="caution">
    <text evidence="6">Lacks conserved residue(s) required for the propagation of feature annotation.</text>
</comment>
<accession>A0A227PGY8</accession>
<proteinExistence type="predicted"/>
<dbReference type="InterPro" id="IPR006026">
    <property type="entry name" value="Peptidase_Metallo"/>
</dbReference>
<name>A0A227PGY8_9FLAO</name>
<dbReference type="EMBL" id="MUGS01000004">
    <property type="protein sequence ID" value="OXG09160.1"/>
    <property type="molecule type" value="Genomic_DNA"/>
</dbReference>
<reference evidence="8 9" key="1">
    <citation type="submission" date="2016-11" db="EMBL/GenBank/DDBJ databases">
        <title>Whole genomes of Flavobacteriaceae.</title>
        <authorList>
            <person name="Stine C."/>
            <person name="Li C."/>
            <person name="Tadesse D."/>
        </authorList>
    </citation>
    <scope>NUCLEOTIDE SEQUENCE [LARGE SCALE GENOMIC DNA]</scope>
    <source>
        <strain evidence="8 9">DSM 24704</strain>
    </source>
</reference>
<dbReference type="PRINTS" id="PR00480">
    <property type="entry name" value="ASTACIN"/>
</dbReference>
<dbReference type="PROSITE" id="PS51864">
    <property type="entry name" value="ASTACIN"/>
    <property type="match status" value="1"/>
</dbReference>
<dbReference type="AlphaFoldDB" id="A0A227PGY8"/>
<evidence type="ECO:0000256" key="6">
    <source>
        <dbReference type="PROSITE-ProRule" id="PRU01211"/>
    </source>
</evidence>
<dbReference type="Gene3D" id="3.40.390.10">
    <property type="entry name" value="Collagenase (Catalytic Domain)"/>
    <property type="match status" value="1"/>
</dbReference>
<evidence type="ECO:0000313" key="8">
    <source>
        <dbReference type="EMBL" id="OXG09160.1"/>
    </source>
</evidence>